<evidence type="ECO:0000313" key="3">
    <source>
        <dbReference type="Proteomes" id="UP000487649"/>
    </source>
</evidence>
<feature type="region of interest" description="Disordered" evidence="1">
    <location>
        <begin position="39"/>
        <end position="68"/>
    </location>
</feature>
<dbReference type="Proteomes" id="UP000487649">
    <property type="component" value="Unassembled WGS sequence"/>
</dbReference>
<comment type="caution">
    <text evidence="2">The sequence shown here is derived from an EMBL/GenBank/DDBJ whole genome shotgun (WGS) entry which is preliminary data.</text>
</comment>
<dbReference type="AlphaFoldDB" id="A0A9X4XD60"/>
<evidence type="ECO:0000256" key="1">
    <source>
        <dbReference type="SAM" id="MobiDB-lite"/>
    </source>
</evidence>
<accession>A0A9X4XD60</accession>
<feature type="compositionally biased region" description="Basic and acidic residues" evidence="1">
    <location>
        <begin position="47"/>
        <end position="62"/>
    </location>
</feature>
<name>A0A9X4XD60_9FIRM</name>
<organism evidence="2 3">
    <name type="scientific">Turicibacter sanguinis</name>
    <dbReference type="NCBI Taxonomy" id="154288"/>
    <lineage>
        <taxon>Bacteria</taxon>
        <taxon>Bacillati</taxon>
        <taxon>Bacillota</taxon>
        <taxon>Erysipelotrichia</taxon>
        <taxon>Erysipelotrichales</taxon>
        <taxon>Turicibacteraceae</taxon>
        <taxon>Turicibacter</taxon>
    </lineage>
</organism>
<sequence>MSQKAKKCEGNNQWAGQKAAVKATQYHDKTEFSNEWVSTNKVADCNHPTEKESQGDQEESRCHCSHKH</sequence>
<evidence type="ECO:0000313" key="2">
    <source>
        <dbReference type="EMBL" id="MTK21184.1"/>
    </source>
</evidence>
<dbReference type="EMBL" id="WMQE01000013">
    <property type="protein sequence ID" value="MTK21184.1"/>
    <property type="molecule type" value="Genomic_DNA"/>
</dbReference>
<reference evidence="2 3" key="1">
    <citation type="journal article" date="2019" name="Nat. Med.">
        <title>A library of human gut bacterial isolates paired with longitudinal multiomics data enables mechanistic microbiome research.</title>
        <authorList>
            <person name="Poyet M."/>
            <person name="Groussin M."/>
            <person name="Gibbons S.M."/>
            <person name="Avila-Pacheco J."/>
            <person name="Jiang X."/>
            <person name="Kearney S.M."/>
            <person name="Perrotta A.R."/>
            <person name="Berdy B."/>
            <person name="Zhao S."/>
            <person name="Lieberman T.D."/>
            <person name="Swanson P.K."/>
            <person name="Smith M."/>
            <person name="Roesemann S."/>
            <person name="Alexander J.E."/>
            <person name="Rich S.A."/>
            <person name="Livny J."/>
            <person name="Vlamakis H."/>
            <person name="Clish C."/>
            <person name="Bullock K."/>
            <person name="Deik A."/>
            <person name="Scott J."/>
            <person name="Pierce K.A."/>
            <person name="Xavier R.J."/>
            <person name="Alm E.J."/>
        </authorList>
    </citation>
    <scope>NUCLEOTIDE SEQUENCE [LARGE SCALE GENOMIC DNA]</scope>
    <source>
        <strain evidence="2 3">BIOML-A198</strain>
    </source>
</reference>
<protein>
    <submittedName>
        <fullName evidence="2">Uncharacterized protein</fullName>
    </submittedName>
</protein>
<gene>
    <name evidence="2" type="ORF">GMA92_07090</name>
</gene>
<proteinExistence type="predicted"/>